<feature type="domain" description="CBS" evidence="16">
    <location>
        <begin position="331"/>
        <end position="389"/>
    </location>
</feature>
<dbReference type="Gene3D" id="3.10.580.10">
    <property type="entry name" value="CBS-domain"/>
    <property type="match status" value="1"/>
</dbReference>
<name>A0A6J7JVP9_9ZZZZ</name>
<dbReference type="GO" id="GO:0046872">
    <property type="term" value="F:metal ion binding"/>
    <property type="evidence" value="ECO:0007669"/>
    <property type="project" value="UniProtKB-KW"/>
</dbReference>
<evidence type="ECO:0000313" key="17">
    <source>
        <dbReference type="EMBL" id="CAB4947898.1"/>
    </source>
</evidence>
<feature type="transmembrane region" description="Helical" evidence="15">
    <location>
        <begin position="232"/>
        <end position="249"/>
    </location>
</feature>
<keyword evidence="7" id="KW-0479">Metal-binding</keyword>
<comment type="similarity">
    <text evidence="3">Belongs to the peptidase M50B family.</text>
</comment>
<keyword evidence="13" id="KW-0129">CBS domain</keyword>
<evidence type="ECO:0000256" key="5">
    <source>
        <dbReference type="ARBA" id="ARBA00022670"/>
    </source>
</evidence>
<dbReference type="GO" id="GO:0005886">
    <property type="term" value="C:plasma membrane"/>
    <property type="evidence" value="ECO:0007669"/>
    <property type="project" value="UniProtKB-SubCell"/>
</dbReference>
<keyword evidence="14 15" id="KW-0472">Membrane</keyword>
<evidence type="ECO:0000256" key="14">
    <source>
        <dbReference type="ARBA" id="ARBA00023136"/>
    </source>
</evidence>
<protein>
    <submittedName>
        <fullName evidence="17">Unannotated protein</fullName>
    </submittedName>
</protein>
<dbReference type="GO" id="GO:0006508">
    <property type="term" value="P:proteolysis"/>
    <property type="evidence" value="ECO:0007669"/>
    <property type="project" value="UniProtKB-KW"/>
</dbReference>
<dbReference type="SUPFAM" id="SSF54631">
    <property type="entry name" value="CBS-domain pair"/>
    <property type="match status" value="1"/>
</dbReference>
<dbReference type="EMBL" id="CAFBMK010000310">
    <property type="protein sequence ID" value="CAB4947898.1"/>
    <property type="molecule type" value="Genomic_DNA"/>
</dbReference>
<evidence type="ECO:0000256" key="11">
    <source>
        <dbReference type="ARBA" id="ARBA00022989"/>
    </source>
</evidence>
<dbReference type="PANTHER" id="PTHR39188">
    <property type="entry name" value="MEMBRANE-ASSOCIATED ZINC METALLOPROTEASE M50B"/>
    <property type="match status" value="1"/>
</dbReference>
<feature type="transmembrane region" description="Helical" evidence="15">
    <location>
        <begin position="152"/>
        <end position="179"/>
    </location>
</feature>
<dbReference type="InterPro" id="IPR046342">
    <property type="entry name" value="CBS_dom_sf"/>
</dbReference>
<evidence type="ECO:0000256" key="7">
    <source>
        <dbReference type="ARBA" id="ARBA00022723"/>
    </source>
</evidence>
<organism evidence="17">
    <name type="scientific">freshwater metagenome</name>
    <dbReference type="NCBI Taxonomy" id="449393"/>
    <lineage>
        <taxon>unclassified sequences</taxon>
        <taxon>metagenomes</taxon>
        <taxon>ecological metagenomes</taxon>
    </lineage>
</organism>
<dbReference type="PANTHER" id="PTHR39188:SF3">
    <property type="entry name" value="STAGE IV SPORULATION PROTEIN FB"/>
    <property type="match status" value="1"/>
</dbReference>
<evidence type="ECO:0000256" key="15">
    <source>
        <dbReference type="SAM" id="Phobius"/>
    </source>
</evidence>
<evidence type="ECO:0000256" key="4">
    <source>
        <dbReference type="ARBA" id="ARBA00022475"/>
    </source>
</evidence>
<dbReference type="InterPro" id="IPR008915">
    <property type="entry name" value="Peptidase_M50"/>
</dbReference>
<comment type="subcellular location">
    <subcellularLocation>
        <location evidence="2">Cell membrane</location>
        <topology evidence="2">Multi-pass membrane protein</topology>
    </subcellularLocation>
</comment>
<keyword evidence="12" id="KW-0482">Metalloprotease</keyword>
<dbReference type="Pfam" id="PF02163">
    <property type="entry name" value="Peptidase_M50"/>
    <property type="match status" value="1"/>
</dbReference>
<dbReference type="Pfam" id="PF00571">
    <property type="entry name" value="CBS"/>
    <property type="match status" value="2"/>
</dbReference>
<reference evidence="17" key="1">
    <citation type="submission" date="2020-05" db="EMBL/GenBank/DDBJ databases">
        <authorList>
            <person name="Chiriac C."/>
            <person name="Salcher M."/>
            <person name="Ghai R."/>
            <person name="Kavagutti S V."/>
        </authorList>
    </citation>
    <scope>NUCLEOTIDE SEQUENCE</scope>
</reference>
<feature type="transmembrane region" description="Helical" evidence="15">
    <location>
        <begin position="12"/>
        <end position="36"/>
    </location>
</feature>
<dbReference type="PIRSF" id="PIRSF006404">
    <property type="entry name" value="UCP006404_Pept_M50_CBS"/>
    <property type="match status" value="1"/>
</dbReference>
<evidence type="ECO:0000256" key="9">
    <source>
        <dbReference type="ARBA" id="ARBA00022801"/>
    </source>
</evidence>
<feature type="domain" description="CBS" evidence="16">
    <location>
        <begin position="267"/>
        <end position="324"/>
    </location>
</feature>
<dbReference type="PROSITE" id="PS51371">
    <property type="entry name" value="CBS"/>
    <property type="match status" value="2"/>
</dbReference>
<evidence type="ECO:0000256" key="6">
    <source>
        <dbReference type="ARBA" id="ARBA00022692"/>
    </source>
</evidence>
<feature type="transmembrane region" description="Helical" evidence="15">
    <location>
        <begin position="48"/>
        <end position="68"/>
    </location>
</feature>
<keyword evidence="4" id="KW-1003">Cell membrane</keyword>
<dbReference type="GO" id="GO:0008237">
    <property type="term" value="F:metallopeptidase activity"/>
    <property type="evidence" value="ECO:0007669"/>
    <property type="project" value="UniProtKB-KW"/>
</dbReference>
<evidence type="ECO:0000256" key="13">
    <source>
        <dbReference type="ARBA" id="ARBA00023122"/>
    </source>
</evidence>
<evidence type="ECO:0000256" key="2">
    <source>
        <dbReference type="ARBA" id="ARBA00004651"/>
    </source>
</evidence>
<dbReference type="CDD" id="cd06164">
    <property type="entry name" value="S2P-M50_SpoIVFB_CBS"/>
    <property type="match status" value="1"/>
</dbReference>
<evidence type="ECO:0000259" key="16">
    <source>
        <dbReference type="PROSITE" id="PS51371"/>
    </source>
</evidence>
<dbReference type="AlphaFoldDB" id="A0A6J7JVP9"/>
<keyword evidence="5" id="KW-0645">Protease</keyword>
<keyword evidence="11 15" id="KW-1133">Transmembrane helix</keyword>
<evidence type="ECO:0000256" key="8">
    <source>
        <dbReference type="ARBA" id="ARBA00022737"/>
    </source>
</evidence>
<evidence type="ECO:0000256" key="3">
    <source>
        <dbReference type="ARBA" id="ARBA00007931"/>
    </source>
</evidence>
<gene>
    <name evidence="17" type="ORF">UFOPK3564_03331</name>
</gene>
<feature type="transmembrane region" description="Helical" evidence="15">
    <location>
        <begin position="200"/>
        <end position="220"/>
    </location>
</feature>
<comment type="cofactor">
    <cofactor evidence="1">
        <name>Zn(2+)</name>
        <dbReference type="ChEBI" id="CHEBI:29105"/>
    </cofactor>
</comment>
<evidence type="ECO:0000256" key="1">
    <source>
        <dbReference type="ARBA" id="ARBA00001947"/>
    </source>
</evidence>
<accession>A0A6J7JVP9</accession>
<keyword evidence="9" id="KW-0378">Hydrolase</keyword>
<evidence type="ECO:0000256" key="10">
    <source>
        <dbReference type="ARBA" id="ARBA00022833"/>
    </source>
</evidence>
<dbReference type="InterPro" id="IPR000644">
    <property type="entry name" value="CBS_dom"/>
</dbReference>
<keyword evidence="6 15" id="KW-0812">Transmembrane</keyword>
<dbReference type="InterPro" id="IPR016483">
    <property type="entry name" value="UCP006404_Pept_M50_CBS"/>
</dbReference>
<feature type="transmembrane region" description="Helical" evidence="15">
    <location>
        <begin position="108"/>
        <end position="132"/>
    </location>
</feature>
<sequence>MTTPRTVPLATIFGIRIGVNPSWFLALLLMIVLLGGRFDVILPDASPTVAYALAVAAALIFFVSLVAHELGHALAARRFGIETQGIELWLLGGVARLSRDSRSPREEFVVAGAGPLVTLLLFVVGLGVGLLMGSPDELFDAVWVPSSADVEVSAGLAVVGWLTFINGALFVFNIIPAFPLDGGRLARAVAWKITGNRQKATVAAGMLGRGFAILLGAFGVYELMQGDSLGGIWYLILAWFIASAAKAAVMTSAISEQLHEVTATDIMDTQPPWLPEDATVLDAEHETLRPFDAPWAAVLDADGYYRGIVTADRVRGELDAGRPGVRVSELVESDAPRVAPDAALDDLLQSAELRRLGGLPVVDEQRVMHGLVTFKGVREALAEALPGAEVRA</sequence>
<evidence type="ECO:0000256" key="12">
    <source>
        <dbReference type="ARBA" id="ARBA00023049"/>
    </source>
</evidence>
<keyword evidence="8" id="KW-0677">Repeat</keyword>
<keyword evidence="10" id="KW-0862">Zinc</keyword>
<proteinExistence type="inferred from homology"/>